<dbReference type="InterPro" id="IPR050490">
    <property type="entry name" value="Bact_solute-bd_prot1"/>
</dbReference>
<protein>
    <submittedName>
        <fullName evidence="4">Extracellular solute-binding protein</fullName>
    </submittedName>
</protein>
<evidence type="ECO:0000313" key="4">
    <source>
        <dbReference type="EMBL" id="WLD58060.1"/>
    </source>
</evidence>
<evidence type="ECO:0000256" key="2">
    <source>
        <dbReference type="ARBA" id="ARBA00008520"/>
    </source>
</evidence>
<organism evidence="4">
    <name type="scientific">Salinispirillum sp. LH 10-3-1</name>
    <dbReference type="NCBI Taxonomy" id="2952525"/>
    <lineage>
        <taxon>Bacteria</taxon>
        <taxon>Pseudomonadati</taxon>
        <taxon>Pseudomonadota</taxon>
        <taxon>Gammaproteobacteria</taxon>
        <taxon>Oceanospirillales</taxon>
        <taxon>Saccharospirillaceae</taxon>
        <taxon>Salinispirillum</taxon>
    </lineage>
</organism>
<dbReference type="RefSeq" id="WP_304995345.1">
    <property type="nucleotide sequence ID" value="NZ_CP101717.1"/>
</dbReference>
<sequence length="408" mass="44251">MKLKTTAGLALASFGLTVGAMAADIRIDGFPDYDSQLNRILPAFEASTGHKVSQLMNNHGDHHNKIATNLATGQGAGDVVLIDVGFVGSFVDQGGFVDLTDRFAPHASNYAEYAVLQGRGGDGRQYAVPVDLGPGVIYYRRDYMEDMGYNLDEVMASWDSYIAYGKELKEKHGVLLIGNAAAIAAAYINFNVEPGNGLYFDADGNSMVTSPRFVRAFELAKQVRDAGLDGNISEWTEDWYEGFKNGTFATQMSGAWLLGHLQNWMAPDTAGMWGVSHLPGGIYGSWGGSFLGIPRQSSNPDAAWALIEHMISADNQLAGFQNIAAFPAHTGTYSDSSFDEPIDFLRGQQARQMFAEIAENVTPVAPHRGDLIAQSLVIQTALEQVLNDGVPVMTALRTAEAQIRRRVR</sequence>
<comment type="subcellular location">
    <subcellularLocation>
        <location evidence="1">Periplasm</location>
    </subcellularLocation>
</comment>
<proteinExistence type="inferred from homology"/>
<dbReference type="InterPro" id="IPR006059">
    <property type="entry name" value="SBP"/>
</dbReference>
<accession>A0AB38YFP0</accession>
<evidence type="ECO:0000256" key="3">
    <source>
        <dbReference type="SAM" id="SignalP"/>
    </source>
</evidence>
<dbReference type="Gene3D" id="3.40.190.10">
    <property type="entry name" value="Periplasmic binding protein-like II"/>
    <property type="match status" value="1"/>
</dbReference>
<dbReference type="PANTHER" id="PTHR43649">
    <property type="entry name" value="ARABINOSE-BINDING PROTEIN-RELATED"/>
    <property type="match status" value="1"/>
</dbReference>
<feature type="signal peptide" evidence="3">
    <location>
        <begin position="1"/>
        <end position="22"/>
    </location>
</feature>
<gene>
    <name evidence="4" type="ORF">NFC81_15305</name>
</gene>
<dbReference type="SUPFAM" id="SSF53850">
    <property type="entry name" value="Periplasmic binding protein-like II"/>
    <property type="match status" value="1"/>
</dbReference>
<dbReference type="PANTHER" id="PTHR43649:SF32">
    <property type="entry name" value="SUGAR BINDING SECRETED PROTEIN"/>
    <property type="match status" value="1"/>
</dbReference>
<dbReference type="Pfam" id="PF13416">
    <property type="entry name" value="SBP_bac_8"/>
    <property type="match status" value="1"/>
</dbReference>
<reference evidence="4" key="1">
    <citation type="submission" date="2022-07" db="EMBL/GenBank/DDBJ databases">
        <title>Complete genome sequence of Salinispirillum sp. LH10-3-1 capable of multiple carbohydrate inversion isolated from a soda lake.</title>
        <authorList>
            <person name="Liu J."/>
            <person name="Zhai Y."/>
            <person name="Zhang H."/>
            <person name="Yang H."/>
            <person name="Qu J."/>
            <person name="Li J."/>
        </authorList>
    </citation>
    <scope>NUCLEOTIDE SEQUENCE</scope>
    <source>
        <strain evidence="4">LH 10-3-1</strain>
    </source>
</reference>
<dbReference type="GO" id="GO:0042597">
    <property type="term" value="C:periplasmic space"/>
    <property type="evidence" value="ECO:0007669"/>
    <property type="project" value="UniProtKB-SubCell"/>
</dbReference>
<keyword evidence="3" id="KW-0732">Signal</keyword>
<name>A0AB38YFP0_9GAMM</name>
<dbReference type="AlphaFoldDB" id="A0AB38YFP0"/>
<dbReference type="EMBL" id="CP101717">
    <property type="protein sequence ID" value="WLD58060.1"/>
    <property type="molecule type" value="Genomic_DNA"/>
</dbReference>
<feature type="chain" id="PRO_5044210642" evidence="3">
    <location>
        <begin position="23"/>
        <end position="408"/>
    </location>
</feature>
<evidence type="ECO:0000256" key="1">
    <source>
        <dbReference type="ARBA" id="ARBA00004418"/>
    </source>
</evidence>
<comment type="similarity">
    <text evidence="2">Belongs to the bacterial solute-binding protein 1 family.</text>
</comment>